<accession>A0ABS2NS23</accession>
<evidence type="ECO:0000259" key="3">
    <source>
        <dbReference type="PROSITE" id="PS51371"/>
    </source>
</evidence>
<evidence type="ECO:0000313" key="4">
    <source>
        <dbReference type="EMBL" id="MBM7615636.1"/>
    </source>
</evidence>
<dbReference type="Gene3D" id="3.10.580.10">
    <property type="entry name" value="CBS-domain"/>
    <property type="match status" value="1"/>
</dbReference>
<protein>
    <submittedName>
        <fullName evidence="4">Acetoin utilization protein AcuB</fullName>
    </submittedName>
</protein>
<evidence type="ECO:0000256" key="2">
    <source>
        <dbReference type="PROSITE-ProRule" id="PRU00703"/>
    </source>
</evidence>
<sequence>MYIRNLIVGVENLTTLSPTVTVGEALKTIEDNGFLSLPIIDGGVFKGCISTYDIYKIYFKKTKEEQEKMFNEPVMSYAQTNMPTVTKNTVVEDASTLLRQHNLPFIPVIDENGVLNGIVTHKALFDAIDRLLGYRKGVRFTLHTPDFKGGISVLAKAIKKADGNIISLVVNDLNKMIPTKEIVVRVEADDIKKVKEFVEKEGFKVFEVIQ</sequence>
<dbReference type="InterPro" id="IPR051257">
    <property type="entry name" value="Diverse_CBS-Domain"/>
</dbReference>
<dbReference type="InterPro" id="IPR000644">
    <property type="entry name" value="CBS_dom"/>
</dbReference>
<dbReference type="PROSITE" id="PS51371">
    <property type="entry name" value="CBS"/>
    <property type="match status" value="2"/>
</dbReference>
<keyword evidence="1 2" id="KW-0129">CBS domain</keyword>
<feature type="domain" description="CBS" evidence="3">
    <location>
        <begin position="75"/>
        <end position="137"/>
    </location>
</feature>
<dbReference type="Pfam" id="PF00571">
    <property type="entry name" value="CBS"/>
    <property type="match status" value="2"/>
</dbReference>
<dbReference type="SUPFAM" id="SSF54631">
    <property type="entry name" value="CBS-domain pair"/>
    <property type="match status" value="1"/>
</dbReference>
<evidence type="ECO:0000313" key="5">
    <source>
        <dbReference type="Proteomes" id="UP001314796"/>
    </source>
</evidence>
<reference evidence="4 5" key="1">
    <citation type="submission" date="2021-01" db="EMBL/GenBank/DDBJ databases">
        <title>Genomic Encyclopedia of Type Strains, Phase IV (KMG-IV): sequencing the most valuable type-strain genomes for metagenomic binning, comparative biology and taxonomic classification.</title>
        <authorList>
            <person name="Goeker M."/>
        </authorList>
    </citation>
    <scope>NUCLEOTIDE SEQUENCE [LARGE SCALE GENOMIC DNA]</scope>
    <source>
        <strain evidence="4 5">DSM 25890</strain>
    </source>
</reference>
<dbReference type="Pfam" id="PF22190">
    <property type="entry name" value="TTHA0829-like_ACT"/>
    <property type="match status" value="1"/>
</dbReference>
<evidence type="ECO:0000256" key="1">
    <source>
        <dbReference type="ARBA" id="ARBA00023122"/>
    </source>
</evidence>
<keyword evidence="5" id="KW-1185">Reference proteome</keyword>
<dbReference type="CDD" id="cd02205">
    <property type="entry name" value="CBS_pair_SF"/>
    <property type="match status" value="1"/>
</dbReference>
<dbReference type="SMART" id="SM00116">
    <property type="entry name" value="CBS"/>
    <property type="match status" value="2"/>
</dbReference>
<proteinExistence type="predicted"/>
<organism evidence="4 5">
    <name type="scientific">Alkaliphilus hydrothermalis</name>
    <dbReference type="NCBI Taxonomy" id="1482730"/>
    <lineage>
        <taxon>Bacteria</taxon>
        <taxon>Bacillati</taxon>
        <taxon>Bacillota</taxon>
        <taxon>Clostridia</taxon>
        <taxon>Peptostreptococcales</taxon>
        <taxon>Natronincolaceae</taxon>
        <taxon>Alkaliphilus</taxon>
    </lineage>
</organism>
<dbReference type="PANTHER" id="PTHR43080:SF11">
    <property type="entry name" value="CBS DOMAIN CONTAINING PROTEIN"/>
    <property type="match status" value="1"/>
</dbReference>
<name>A0ABS2NS23_9FIRM</name>
<dbReference type="InterPro" id="IPR046342">
    <property type="entry name" value="CBS_dom_sf"/>
</dbReference>
<dbReference type="Proteomes" id="UP001314796">
    <property type="component" value="Unassembled WGS sequence"/>
</dbReference>
<dbReference type="PANTHER" id="PTHR43080">
    <property type="entry name" value="CBS DOMAIN-CONTAINING PROTEIN CBSX3, MITOCHONDRIAL"/>
    <property type="match status" value="1"/>
</dbReference>
<dbReference type="EMBL" id="JAFBEE010000015">
    <property type="protein sequence ID" value="MBM7615636.1"/>
    <property type="molecule type" value="Genomic_DNA"/>
</dbReference>
<feature type="domain" description="CBS" evidence="3">
    <location>
        <begin position="9"/>
        <end position="64"/>
    </location>
</feature>
<comment type="caution">
    <text evidence="4">The sequence shown here is derived from an EMBL/GenBank/DDBJ whole genome shotgun (WGS) entry which is preliminary data.</text>
</comment>
<gene>
    <name evidence="4" type="ORF">JOC73_002209</name>
</gene>
<dbReference type="RefSeq" id="WP_204403056.1">
    <property type="nucleotide sequence ID" value="NZ_JAFBEE010000015.1"/>
</dbReference>